<gene>
    <name evidence="1" type="ORF">OU682_23795</name>
</gene>
<evidence type="ECO:0008006" key="3">
    <source>
        <dbReference type="Google" id="ProtNLM"/>
    </source>
</evidence>
<protein>
    <recommendedName>
        <fullName evidence="3">PilZ domain-containing protein</fullName>
    </recommendedName>
</protein>
<sequence length="131" mass="14744">HRHAGKRRLNHLTQLGAGQWIMPLVLSGVFRLRRAQFCNSDHVGFRAARTGRVEELDISGDTATLVDEVSHFLIPVARLAIRAPEDLGEEVSGEARHFFVFDSLADREKMLAGLALQLHSSLRSESMRYHD</sequence>
<organism evidence="1 2">
    <name type="scientific">Paracoccus benzoatiresistens</name>
    <dbReference type="NCBI Taxonomy" id="2997341"/>
    <lineage>
        <taxon>Bacteria</taxon>
        <taxon>Pseudomonadati</taxon>
        <taxon>Pseudomonadota</taxon>
        <taxon>Alphaproteobacteria</taxon>
        <taxon>Rhodobacterales</taxon>
        <taxon>Paracoccaceae</taxon>
        <taxon>Paracoccus</taxon>
    </lineage>
</organism>
<keyword evidence="2" id="KW-1185">Reference proteome</keyword>
<comment type="caution">
    <text evidence="1">The sequence shown here is derived from an EMBL/GenBank/DDBJ whole genome shotgun (WGS) entry which is preliminary data.</text>
</comment>
<accession>A0ABT4JDW8</accession>
<feature type="non-terminal residue" evidence="1">
    <location>
        <position position="1"/>
    </location>
</feature>
<evidence type="ECO:0000313" key="2">
    <source>
        <dbReference type="Proteomes" id="UP001149822"/>
    </source>
</evidence>
<name>A0ABT4JDW8_9RHOB</name>
<dbReference type="EMBL" id="JAPTYD010000139">
    <property type="protein sequence ID" value="MCZ0964568.1"/>
    <property type="molecule type" value="Genomic_DNA"/>
</dbReference>
<proteinExistence type="predicted"/>
<evidence type="ECO:0000313" key="1">
    <source>
        <dbReference type="EMBL" id="MCZ0964568.1"/>
    </source>
</evidence>
<reference evidence="1" key="1">
    <citation type="submission" date="2022-12" db="EMBL/GenBank/DDBJ databases">
        <title>Paracoccus sp. EF6 isolated from a lake water.</title>
        <authorList>
            <person name="Liu H."/>
        </authorList>
    </citation>
    <scope>NUCLEOTIDE SEQUENCE</scope>
    <source>
        <strain evidence="1">EF6</strain>
    </source>
</reference>
<dbReference type="Proteomes" id="UP001149822">
    <property type="component" value="Unassembled WGS sequence"/>
</dbReference>